<feature type="transmembrane region" description="Helical" evidence="3">
    <location>
        <begin position="244"/>
        <end position="262"/>
    </location>
</feature>
<dbReference type="GO" id="GO:0010212">
    <property type="term" value="P:response to ionizing radiation"/>
    <property type="evidence" value="ECO:0007669"/>
    <property type="project" value="TreeGrafter"/>
</dbReference>
<feature type="region of interest" description="Disordered" evidence="2">
    <location>
        <begin position="135"/>
        <end position="190"/>
    </location>
</feature>
<dbReference type="VEuPathDB" id="FungiDB:PHYBLDRAFT_79850"/>
<dbReference type="PANTHER" id="PTHR13356">
    <property type="entry name" value="OB FOLD NUCLEIC ACID BINDING PROTEIN-RELATED"/>
    <property type="match status" value="1"/>
</dbReference>
<keyword evidence="3" id="KW-0472">Membrane</keyword>
<dbReference type="GO" id="GO:0000724">
    <property type="term" value="P:double-strand break repair via homologous recombination"/>
    <property type="evidence" value="ECO:0007669"/>
    <property type="project" value="TreeGrafter"/>
</dbReference>
<dbReference type="InParanoid" id="A0A162TTX5"/>
<keyword evidence="3" id="KW-1133">Transmembrane helix</keyword>
<dbReference type="Proteomes" id="UP000077315">
    <property type="component" value="Unassembled WGS sequence"/>
</dbReference>
<dbReference type="EMBL" id="KV440990">
    <property type="protein sequence ID" value="OAD69793.1"/>
    <property type="molecule type" value="Genomic_DNA"/>
</dbReference>
<dbReference type="OrthoDB" id="295715at2759"/>
<reference evidence="5" key="1">
    <citation type="submission" date="2015-06" db="EMBL/GenBank/DDBJ databases">
        <title>Expansion of signal transduction pathways in fungi by whole-genome duplication.</title>
        <authorList>
            <consortium name="DOE Joint Genome Institute"/>
            <person name="Corrochano L.M."/>
            <person name="Kuo A."/>
            <person name="Marcet-Houben M."/>
            <person name="Polaino S."/>
            <person name="Salamov A."/>
            <person name="Villalobos J.M."/>
            <person name="Alvarez M.I."/>
            <person name="Avalos J."/>
            <person name="Benito E.P."/>
            <person name="Benoit I."/>
            <person name="Burger G."/>
            <person name="Camino L.P."/>
            <person name="Canovas D."/>
            <person name="Cerda-Olmedo E."/>
            <person name="Cheng J.-F."/>
            <person name="Dominguez A."/>
            <person name="Elias M."/>
            <person name="Eslava A.P."/>
            <person name="Glaser F."/>
            <person name="Grimwood J."/>
            <person name="Gutierrez G."/>
            <person name="Heitman J."/>
            <person name="Henrissat B."/>
            <person name="Iturriaga E.A."/>
            <person name="Lang B.F."/>
            <person name="Lavin J.L."/>
            <person name="Lee S."/>
            <person name="Li W."/>
            <person name="Lindquist E."/>
            <person name="Lopez-Garcia S."/>
            <person name="Luque E.M."/>
            <person name="Marcos A.T."/>
            <person name="Martin J."/>
            <person name="McCluskey K."/>
            <person name="Medina H.R."/>
            <person name="Miralles-Duran A."/>
            <person name="Miyazaki A."/>
            <person name="Munoz-Torres E."/>
            <person name="Oguiza J.A."/>
            <person name="Ohm R."/>
            <person name="Olmedo M."/>
            <person name="Orejas M."/>
            <person name="Ortiz-Castellanos L."/>
            <person name="Pisabarro A.G."/>
            <person name="Rodriguez-Romero J."/>
            <person name="Ruiz-Herrera J."/>
            <person name="Ruiz-Vazquez R."/>
            <person name="Sanz C."/>
            <person name="Schackwitz W."/>
            <person name="Schmutz J."/>
            <person name="Shahriari M."/>
            <person name="Shelest E."/>
            <person name="Silva-Franco F."/>
            <person name="Soanes D."/>
            <person name="Syed K."/>
            <person name="Tagua V.G."/>
            <person name="Talbot N.J."/>
            <person name="Thon M."/>
            <person name="De vries R.P."/>
            <person name="Wiebenga A."/>
            <person name="Yadav J.S."/>
            <person name="Braun E.L."/>
            <person name="Baker S."/>
            <person name="Garre V."/>
            <person name="Horwitz B."/>
            <person name="Torres-Martinez S."/>
            <person name="Idnurm A."/>
            <person name="Herrera-Estrella A."/>
            <person name="Gabaldon T."/>
            <person name="Grigoriev I.V."/>
        </authorList>
    </citation>
    <scope>NUCLEOTIDE SEQUENCE [LARGE SCALE GENOMIC DNA]</scope>
    <source>
        <strain evidence="5">NRRL 1555(-)</strain>
    </source>
</reference>
<dbReference type="AlphaFoldDB" id="A0A162TTX5"/>
<dbReference type="InterPro" id="IPR012340">
    <property type="entry name" value="NA-bd_OB-fold"/>
</dbReference>
<dbReference type="InterPro" id="IPR051231">
    <property type="entry name" value="SOSS-B"/>
</dbReference>
<keyword evidence="3" id="KW-0812">Transmembrane</keyword>
<gene>
    <name evidence="4" type="ORF">PHYBLDRAFT_79850</name>
</gene>
<dbReference type="PANTHER" id="PTHR13356:SF0">
    <property type="entry name" value="SOSS COMPLEX SUBUNIT B HOMOLOG"/>
    <property type="match status" value="1"/>
</dbReference>
<evidence type="ECO:0000256" key="1">
    <source>
        <dbReference type="ARBA" id="ARBA00023125"/>
    </source>
</evidence>
<sequence>MTSSMHVTSPRLVLIKDMTPQMKNFECEVIVIQKDPEPHFTRLGEGIYKALVADRTASISLNVFGTKGSLLKHGDILHIRGAQNRLYQGQLSLSVMKEGDIKRIGQDTFPFVEKPNLSEAEITPHRAPNQFRQDQASFPDQSQRAVNPQRLANRPQRGHGNFSKGRKPRSGNQRDLDQPTDNRIPNNNNNNNNIIVIVIVTINNNNNNNNIIKAPSRDPRLKRPADTQPLEIQQKTRRKNPHHIWFVLVMTIWIVLEVWGSLLDE</sequence>
<dbReference type="SUPFAM" id="SSF50249">
    <property type="entry name" value="Nucleic acid-binding proteins"/>
    <property type="match status" value="1"/>
</dbReference>
<protein>
    <recommendedName>
        <fullName evidence="6">OB domain-containing protein</fullName>
    </recommendedName>
</protein>
<evidence type="ECO:0000313" key="5">
    <source>
        <dbReference type="Proteomes" id="UP000077315"/>
    </source>
</evidence>
<evidence type="ECO:0000256" key="3">
    <source>
        <dbReference type="SAM" id="Phobius"/>
    </source>
</evidence>
<dbReference type="STRING" id="763407.A0A162TTX5"/>
<name>A0A162TTX5_PHYB8</name>
<accession>A0A162TTX5</accession>
<organism evidence="4 5">
    <name type="scientific">Phycomyces blakesleeanus (strain ATCC 8743b / DSM 1359 / FGSC 10004 / NBRC 33097 / NRRL 1555)</name>
    <dbReference type="NCBI Taxonomy" id="763407"/>
    <lineage>
        <taxon>Eukaryota</taxon>
        <taxon>Fungi</taxon>
        <taxon>Fungi incertae sedis</taxon>
        <taxon>Mucoromycota</taxon>
        <taxon>Mucoromycotina</taxon>
        <taxon>Mucoromycetes</taxon>
        <taxon>Mucorales</taxon>
        <taxon>Phycomycetaceae</taxon>
        <taxon>Phycomyces</taxon>
    </lineage>
</organism>
<dbReference type="GeneID" id="29004418"/>
<dbReference type="RefSeq" id="XP_018287833.1">
    <property type="nucleotide sequence ID" value="XM_018443513.1"/>
</dbReference>
<feature type="compositionally biased region" description="Polar residues" evidence="2">
    <location>
        <begin position="135"/>
        <end position="146"/>
    </location>
</feature>
<evidence type="ECO:0008006" key="6">
    <source>
        <dbReference type="Google" id="ProtNLM"/>
    </source>
</evidence>
<evidence type="ECO:0000256" key="2">
    <source>
        <dbReference type="SAM" id="MobiDB-lite"/>
    </source>
</evidence>
<feature type="compositionally biased region" description="Basic and acidic residues" evidence="2">
    <location>
        <begin position="215"/>
        <end position="225"/>
    </location>
</feature>
<keyword evidence="5" id="KW-1185">Reference proteome</keyword>
<proteinExistence type="predicted"/>
<dbReference type="Gene3D" id="2.40.50.140">
    <property type="entry name" value="Nucleic acid-binding proteins"/>
    <property type="match status" value="1"/>
</dbReference>
<feature type="region of interest" description="Disordered" evidence="2">
    <location>
        <begin position="215"/>
        <end position="237"/>
    </location>
</feature>
<evidence type="ECO:0000313" key="4">
    <source>
        <dbReference type="EMBL" id="OAD69793.1"/>
    </source>
</evidence>
<keyword evidence="1" id="KW-0238">DNA-binding</keyword>
<dbReference type="GO" id="GO:0003677">
    <property type="term" value="F:DNA binding"/>
    <property type="evidence" value="ECO:0007669"/>
    <property type="project" value="UniProtKB-KW"/>
</dbReference>